<keyword evidence="1" id="KW-1133">Transmembrane helix</keyword>
<evidence type="ECO:0008006" key="3">
    <source>
        <dbReference type="Google" id="ProtNLM"/>
    </source>
</evidence>
<reference evidence="2" key="1">
    <citation type="submission" date="2020-02" db="EMBL/GenBank/DDBJ databases">
        <authorList>
            <person name="Meier V. D."/>
        </authorList>
    </citation>
    <scope>NUCLEOTIDE SEQUENCE</scope>
    <source>
        <strain evidence="2">AVDCRST_MAG76</strain>
    </source>
</reference>
<protein>
    <recommendedName>
        <fullName evidence="3">Integral membrane protein</fullName>
    </recommendedName>
</protein>
<keyword evidence="1" id="KW-0812">Transmembrane</keyword>
<evidence type="ECO:0000256" key="1">
    <source>
        <dbReference type="SAM" id="Phobius"/>
    </source>
</evidence>
<evidence type="ECO:0000313" key="2">
    <source>
        <dbReference type="EMBL" id="CAA9217336.1"/>
    </source>
</evidence>
<proteinExistence type="predicted"/>
<feature type="transmembrane region" description="Helical" evidence="1">
    <location>
        <begin position="9"/>
        <end position="30"/>
    </location>
</feature>
<dbReference type="AlphaFoldDB" id="A0A6J4HB25"/>
<dbReference type="EMBL" id="CADCSZ010000031">
    <property type="protein sequence ID" value="CAA9217336.1"/>
    <property type="molecule type" value="Genomic_DNA"/>
</dbReference>
<sequence length="79" mass="9004">MPLTRNQALLLRAFSGWTIYVWVTRMWNIWRDDARDVPFKAVHSMLALVSIALALAALVVVQRNRRSAPSAPERDQVDA</sequence>
<organism evidence="2">
    <name type="scientific">uncultured Acidimicrobiales bacterium</name>
    <dbReference type="NCBI Taxonomy" id="310071"/>
    <lineage>
        <taxon>Bacteria</taxon>
        <taxon>Bacillati</taxon>
        <taxon>Actinomycetota</taxon>
        <taxon>Acidimicrobiia</taxon>
        <taxon>Acidimicrobiales</taxon>
        <taxon>environmental samples</taxon>
    </lineage>
</organism>
<name>A0A6J4HB25_9ACTN</name>
<dbReference type="InterPro" id="IPR058061">
    <property type="entry name" value="SCO4848-like"/>
</dbReference>
<keyword evidence="1" id="KW-0472">Membrane</keyword>
<accession>A0A6J4HB25</accession>
<feature type="transmembrane region" description="Helical" evidence="1">
    <location>
        <begin position="42"/>
        <end position="61"/>
    </location>
</feature>
<gene>
    <name evidence="2" type="ORF">AVDCRST_MAG76-488</name>
</gene>
<dbReference type="Pfam" id="PF26606">
    <property type="entry name" value="SCO4848"/>
    <property type="match status" value="1"/>
</dbReference>